<sequence length="297" mass="34913">MFTFAWSKIYVPNLARTLAMFIGIAIWVTSTPYFRRKKFEIFLYTHQCYGLYIIFYVFHVGDSWLCMILPNISSEIIFQSQNLTTKLPDLLLVCSFKHYQDLSLLDLIFPPSGISVSDIFKLKLQIEAYVTRDNEPQTTTSADGNHVKTKWFKPNNKIHPSHILLWLGVVILTSFTMFLLLIAIVRRYYMYPVDRTGNVYNFTYRSLWDMFLGCLCIFIAAKRHKLLDAIIFSVLMPHIESLFSHRANKINDINNVYADQNPPRRLGYRYVDIVHEEFGVFVNYRKEQRDQKDGRGQ</sequence>
<feature type="transmembrane region" description="Helical" evidence="2">
    <location>
        <begin position="9"/>
        <end position="29"/>
    </location>
</feature>
<proteinExistence type="predicted"/>
<dbReference type="PANTHER" id="PTHR11972:SF79">
    <property type="entry name" value="FERRIC REDUCTION OXIDASE 4-RELATED"/>
    <property type="match status" value="1"/>
</dbReference>
<dbReference type="EMBL" id="JAGKQM010000011">
    <property type="protein sequence ID" value="KAH0903076.1"/>
    <property type="molecule type" value="Genomic_DNA"/>
</dbReference>
<keyword evidence="4" id="KW-1185">Reference proteome</keyword>
<keyword evidence="2" id="KW-1133">Transmembrane helix</keyword>
<gene>
    <name evidence="3" type="ORF">HID58_042579</name>
</gene>
<organism evidence="3 4">
    <name type="scientific">Brassica napus</name>
    <name type="common">Rape</name>
    <dbReference type="NCBI Taxonomy" id="3708"/>
    <lineage>
        <taxon>Eukaryota</taxon>
        <taxon>Viridiplantae</taxon>
        <taxon>Streptophyta</taxon>
        <taxon>Embryophyta</taxon>
        <taxon>Tracheophyta</taxon>
        <taxon>Spermatophyta</taxon>
        <taxon>Magnoliopsida</taxon>
        <taxon>eudicotyledons</taxon>
        <taxon>Gunneridae</taxon>
        <taxon>Pentapetalae</taxon>
        <taxon>rosids</taxon>
        <taxon>malvids</taxon>
        <taxon>Brassicales</taxon>
        <taxon>Brassicaceae</taxon>
        <taxon>Brassiceae</taxon>
        <taxon>Brassica</taxon>
    </lineage>
</organism>
<feature type="non-terminal residue" evidence="3">
    <location>
        <position position="297"/>
    </location>
</feature>
<keyword evidence="2" id="KW-0472">Membrane</keyword>
<feature type="transmembrane region" description="Helical" evidence="2">
    <location>
        <begin position="49"/>
        <end position="69"/>
    </location>
</feature>
<dbReference type="Proteomes" id="UP000824890">
    <property type="component" value="Unassembled WGS sequence"/>
</dbReference>
<comment type="caution">
    <text evidence="3">The sequence shown here is derived from an EMBL/GenBank/DDBJ whole genome shotgun (WGS) entry which is preliminary data.</text>
</comment>
<evidence type="ECO:0000313" key="3">
    <source>
        <dbReference type="EMBL" id="KAH0903076.1"/>
    </source>
</evidence>
<keyword evidence="2" id="KW-0812">Transmembrane</keyword>
<evidence type="ECO:0000313" key="4">
    <source>
        <dbReference type="Proteomes" id="UP000824890"/>
    </source>
</evidence>
<keyword evidence="1" id="KW-0560">Oxidoreductase</keyword>
<name>A0ABQ8BE33_BRANA</name>
<protein>
    <submittedName>
        <fullName evidence="3">Uncharacterized protein</fullName>
    </submittedName>
</protein>
<evidence type="ECO:0000256" key="2">
    <source>
        <dbReference type="SAM" id="Phobius"/>
    </source>
</evidence>
<accession>A0ABQ8BE33</accession>
<dbReference type="InterPro" id="IPR050369">
    <property type="entry name" value="RBOH/FRE"/>
</dbReference>
<feature type="transmembrane region" description="Helical" evidence="2">
    <location>
        <begin position="163"/>
        <end position="184"/>
    </location>
</feature>
<reference evidence="3 4" key="1">
    <citation type="submission" date="2021-05" db="EMBL/GenBank/DDBJ databases">
        <title>Genome Assembly of Synthetic Allotetraploid Brassica napus Reveals Homoeologous Exchanges between Subgenomes.</title>
        <authorList>
            <person name="Davis J.T."/>
        </authorList>
    </citation>
    <scope>NUCLEOTIDE SEQUENCE [LARGE SCALE GENOMIC DNA]</scope>
    <source>
        <strain evidence="4">cv. Da-Ae</strain>
        <tissue evidence="3">Seedling</tissue>
    </source>
</reference>
<evidence type="ECO:0000256" key="1">
    <source>
        <dbReference type="ARBA" id="ARBA00023002"/>
    </source>
</evidence>
<dbReference type="PANTHER" id="PTHR11972">
    <property type="entry name" value="NADPH OXIDASE"/>
    <property type="match status" value="1"/>
</dbReference>